<organism evidence="2 3">
    <name type="scientific">Chrysochromulina ericina virus CeV-01B</name>
    <dbReference type="NCBI Taxonomy" id="3070830"/>
    <lineage>
        <taxon>Viruses</taxon>
        <taxon>Varidnaviria</taxon>
        <taxon>Bamfordvirae</taxon>
        <taxon>Nucleocytoviricota</taxon>
        <taxon>Megaviricetes</taxon>
        <taxon>Imitervirales</taxon>
        <taxon>Mesomimiviridae</taxon>
        <taxon>Tethysvirus</taxon>
        <taxon>Tethysvirus raunefjordenense</taxon>
    </lineage>
</organism>
<name>A0A0N9QXG4_9VIRU</name>
<feature type="region of interest" description="Disordered" evidence="1">
    <location>
        <begin position="115"/>
        <end position="142"/>
    </location>
</feature>
<dbReference type="Proteomes" id="UP000203826">
    <property type="component" value="Segment"/>
</dbReference>
<keyword evidence="3" id="KW-1185">Reference proteome</keyword>
<evidence type="ECO:0000313" key="2">
    <source>
        <dbReference type="EMBL" id="ALH23198.1"/>
    </source>
</evidence>
<dbReference type="EMBL" id="KT820662">
    <property type="protein sequence ID" value="ALH23198.1"/>
    <property type="molecule type" value="Genomic_DNA"/>
</dbReference>
<protein>
    <submittedName>
        <fullName evidence="2">Uncharacterized protein</fullName>
    </submittedName>
</protein>
<gene>
    <name evidence="2" type="ORF">ceV_292</name>
</gene>
<evidence type="ECO:0000313" key="3">
    <source>
        <dbReference type="Proteomes" id="UP000203826"/>
    </source>
</evidence>
<proteinExistence type="predicted"/>
<evidence type="ECO:0000256" key="1">
    <source>
        <dbReference type="SAM" id="MobiDB-lite"/>
    </source>
</evidence>
<dbReference type="KEGG" id="vg:26049159"/>
<reference evidence="2 3" key="1">
    <citation type="journal article" date="2015" name="Genome Announc.">
        <title>The 474-Kilobase-Pair Complete Genome Sequence of CeV-01B, a Virus Infecting Haptolina (Chrysochromulina) ericina (Prymnesiophyceae).</title>
        <authorList>
            <person name="Gallot-Lavallee L."/>
            <person name="Pagarete A."/>
            <person name="Legendre M."/>
            <person name="Santini S."/>
            <person name="Sandaa R.A."/>
            <person name="Himmelbauer H."/>
            <person name="Ogata H."/>
            <person name="Bratbak G."/>
            <person name="Claverie J.M."/>
        </authorList>
    </citation>
    <scope>NUCLEOTIDE SEQUENCE [LARGE SCALE GENOMIC DNA]</scope>
    <source>
        <strain evidence="2">CeV-01B</strain>
    </source>
</reference>
<accession>A0A0N9QXG4</accession>
<sequence length="142" mass="15473">MISIVFLLLLLSLILFLYKNNIEGLDNCPPIEGTTTTGMRNNATLSSIKTNIDNINNNIANQVTSNTSKLEALNNSLKGILDLKQQVTDLATGEKKLKQSLANFGNQLQAKGLSVANTTKKDMPNPLPQVQASPYTGKRRTD</sequence>